<dbReference type="EMBL" id="JACHXG010000006">
    <property type="protein sequence ID" value="MBB3090167.1"/>
    <property type="molecule type" value="Genomic_DNA"/>
</dbReference>
<dbReference type="RefSeq" id="WP_183546658.1">
    <property type="nucleotide sequence ID" value="NZ_BMQT01000006.1"/>
</dbReference>
<dbReference type="Proteomes" id="UP000577707">
    <property type="component" value="Unassembled WGS sequence"/>
</dbReference>
<reference evidence="2 3" key="1">
    <citation type="submission" date="2020-08" db="EMBL/GenBank/DDBJ databases">
        <title>Genomic Encyclopedia of Type Strains, Phase III (KMG-III): the genomes of soil and plant-associated and newly described type strains.</title>
        <authorList>
            <person name="Whitman W."/>
        </authorList>
    </citation>
    <scope>NUCLEOTIDE SEQUENCE [LARGE SCALE GENOMIC DNA]</scope>
    <source>
        <strain evidence="2 3">CECT 3302</strain>
    </source>
</reference>
<name>A0A7W5A5Q0_9ACTN</name>
<accession>A0A7W5A5Q0</accession>
<evidence type="ECO:0000256" key="1">
    <source>
        <dbReference type="SAM" id="MobiDB-lite"/>
    </source>
</evidence>
<organism evidence="2 3">
    <name type="scientific">Nocardioides albus</name>
    <dbReference type="NCBI Taxonomy" id="1841"/>
    <lineage>
        <taxon>Bacteria</taxon>
        <taxon>Bacillati</taxon>
        <taxon>Actinomycetota</taxon>
        <taxon>Actinomycetes</taxon>
        <taxon>Propionibacteriales</taxon>
        <taxon>Nocardioidaceae</taxon>
        <taxon>Nocardioides</taxon>
    </lineage>
</organism>
<protein>
    <submittedName>
        <fullName evidence="2">Uncharacterized protein</fullName>
    </submittedName>
</protein>
<keyword evidence="3" id="KW-1185">Reference proteome</keyword>
<gene>
    <name evidence="2" type="ORF">FHS12_003119</name>
</gene>
<proteinExistence type="predicted"/>
<dbReference type="AlphaFoldDB" id="A0A7W5A5Q0"/>
<sequence>MYAMYPESPAAGSDYAGDKWSREWGPASHDPDNPHSVENTIAAVQQALDLRDNGGQLPDDN</sequence>
<feature type="region of interest" description="Disordered" evidence="1">
    <location>
        <begin position="1"/>
        <end position="37"/>
    </location>
</feature>
<evidence type="ECO:0000313" key="3">
    <source>
        <dbReference type="Proteomes" id="UP000577707"/>
    </source>
</evidence>
<comment type="caution">
    <text evidence="2">The sequence shown here is derived from an EMBL/GenBank/DDBJ whole genome shotgun (WGS) entry which is preliminary data.</text>
</comment>
<evidence type="ECO:0000313" key="2">
    <source>
        <dbReference type="EMBL" id="MBB3090167.1"/>
    </source>
</evidence>